<accession>A0ABR7WLD8</accession>
<feature type="transmembrane region" description="Helical" evidence="5">
    <location>
        <begin position="333"/>
        <end position="355"/>
    </location>
</feature>
<evidence type="ECO:0000313" key="6">
    <source>
        <dbReference type="EMBL" id="MBD1363145.1"/>
    </source>
</evidence>
<feature type="transmembrane region" description="Helical" evidence="5">
    <location>
        <begin position="149"/>
        <end position="169"/>
    </location>
</feature>
<keyword evidence="7" id="KW-1185">Reference proteome</keyword>
<evidence type="ECO:0000256" key="2">
    <source>
        <dbReference type="ARBA" id="ARBA00022692"/>
    </source>
</evidence>
<sequence length="374" mass="39760">MSTFCKITTVLAVAVFATLVLTITFRGLAYAGPYVLAFFLLLAISARAYPKTKSFAYTIVIFGAAAMALYYPALFISYGDFKYATLIIPLIQLIMFGMGTSMHYRDFLGVLKAPKGILIGVVSHFIIMPLLGFSIATLSVKFAAMPPEVAAGIILIGCCPNGMASNVVSYLAKANLALSVTITSISTLLSPVVTPFLMNLLAGPLIKIDPWLMVADIFKMVMIPIALGLLFSSVAKGRATWLKKVMPLVSMGGIICIIIIITAAGRDSLLKVGLLLAVLVLLHNIGGYLLGFWSAKLFGMEERDCRTIAIEVGMQNGGMAAGLAKGMGKIGTLGLAPVIFSTLMNITGSLLASYWHKKPTTRGDEATVPDAVEG</sequence>
<feature type="transmembrane region" description="Helical" evidence="5">
    <location>
        <begin position="210"/>
        <end position="233"/>
    </location>
</feature>
<evidence type="ECO:0000256" key="3">
    <source>
        <dbReference type="ARBA" id="ARBA00022989"/>
    </source>
</evidence>
<keyword evidence="2 5" id="KW-0812">Transmembrane</keyword>
<feature type="transmembrane region" description="Helical" evidence="5">
    <location>
        <begin position="176"/>
        <end position="198"/>
    </location>
</feature>
<comment type="subcellular location">
    <subcellularLocation>
        <location evidence="1">Membrane</location>
        <topology evidence="1">Multi-pass membrane protein</topology>
    </subcellularLocation>
</comment>
<gene>
    <name evidence="6" type="ORF">IDJ77_04910</name>
</gene>
<feature type="transmembrane region" description="Helical" evidence="5">
    <location>
        <begin position="83"/>
        <end position="104"/>
    </location>
</feature>
<name>A0ABR7WLD8_9SPHI</name>
<keyword evidence="4 5" id="KW-0472">Membrane</keyword>
<dbReference type="EMBL" id="JACWMY010000002">
    <property type="protein sequence ID" value="MBD1363145.1"/>
    <property type="molecule type" value="Genomic_DNA"/>
</dbReference>
<feature type="transmembrane region" description="Helical" evidence="5">
    <location>
        <begin position="116"/>
        <end position="137"/>
    </location>
</feature>
<dbReference type="Pfam" id="PF01758">
    <property type="entry name" value="SBF"/>
    <property type="match status" value="1"/>
</dbReference>
<dbReference type="Gene3D" id="1.20.1530.20">
    <property type="match status" value="1"/>
</dbReference>
<dbReference type="InterPro" id="IPR004710">
    <property type="entry name" value="Bilac:Na_transpt"/>
</dbReference>
<feature type="transmembrane region" description="Helical" evidence="5">
    <location>
        <begin position="7"/>
        <end position="25"/>
    </location>
</feature>
<feature type="transmembrane region" description="Helical" evidence="5">
    <location>
        <begin position="56"/>
        <end position="77"/>
    </location>
</feature>
<feature type="transmembrane region" description="Helical" evidence="5">
    <location>
        <begin position="245"/>
        <end position="266"/>
    </location>
</feature>
<dbReference type="Proteomes" id="UP000606600">
    <property type="component" value="Unassembled WGS sequence"/>
</dbReference>
<feature type="transmembrane region" description="Helical" evidence="5">
    <location>
        <begin position="31"/>
        <end position="49"/>
    </location>
</feature>
<evidence type="ECO:0000256" key="1">
    <source>
        <dbReference type="ARBA" id="ARBA00004141"/>
    </source>
</evidence>
<proteinExistence type="predicted"/>
<evidence type="ECO:0000313" key="7">
    <source>
        <dbReference type="Proteomes" id="UP000606600"/>
    </source>
</evidence>
<dbReference type="PANTHER" id="PTHR10361">
    <property type="entry name" value="SODIUM-BILE ACID COTRANSPORTER"/>
    <property type="match status" value="1"/>
</dbReference>
<feature type="transmembrane region" description="Helical" evidence="5">
    <location>
        <begin position="272"/>
        <end position="293"/>
    </location>
</feature>
<organism evidence="6 7">
    <name type="scientific">Mucilaginibacter pankratovii</name>
    <dbReference type="NCBI Taxonomy" id="2772110"/>
    <lineage>
        <taxon>Bacteria</taxon>
        <taxon>Pseudomonadati</taxon>
        <taxon>Bacteroidota</taxon>
        <taxon>Sphingobacteriia</taxon>
        <taxon>Sphingobacteriales</taxon>
        <taxon>Sphingobacteriaceae</taxon>
        <taxon>Mucilaginibacter</taxon>
    </lineage>
</organism>
<keyword evidence="3 5" id="KW-1133">Transmembrane helix</keyword>
<evidence type="ECO:0000256" key="5">
    <source>
        <dbReference type="SAM" id="Phobius"/>
    </source>
</evidence>
<comment type="caution">
    <text evidence="6">The sequence shown here is derived from an EMBL/GenBank/DDBJ whole genome shotgun (WGS) entry which is preliminary data.</text>
</comment>
<evidence type="ECO:0000256" key="4">
    <source>
        <dbReference type="ARBA" id="ARBA00023136"/>
    </source>
</evidence>
<dbReference type="InterPro" id="IPR002657">
    <property type="entry name" value="BilAc:Na_symport/Acr3"/>
</dbReference>
<protein>
    <submittedName>
        <fullName evidence="6">Bile acid:sodium symporter family protein</fullName>
    </submittedName>
</protein>
<reference evidence="6 7" key="1">
    <citation type="submission" date="2020-09" db="EMBL/GenBank/DDBJ databases">
        <title>Novel species of Mucilaginibacter isolated from a glacier on the Tibetan Plateau.</title>
        <authorList>
            <person name="Liu Q."/>
            <person name="Xin Y.-H."/>
        </authorList>
    </citation>
    <scope>NUCLEOTIDE SEQUENCE [LARGE SCALE GENOMIC DNA]</scope>
    <source>
        <strain evidence="6 7">ZT4R22</strain>
    </source>
</reference>
<dbReference type="PANTHER" id="PTHR10361:SF28">
    <property type="entry name" value="P3 PROTEIN-RELATED"/>
    <property type="match status" value="1"/>
</dbReference>
<dbReference type="InterPro" id="IPR038770">
    <property type="entry name" value="Na+/solute_symporter_sf"/>
</dbReference>